<dbReference type="GO" id="GO:0003824">
    <property type="term" value="F:catalytic activity"/>
    <property type="evidence" value="ECO:0007669"/>
    <property type="project" value="InterPro"/>
</dbReference>
<organism evidence="3 4">
    <name type="scientific">Trifolium subterraneum</name>
    <name type="common">Subterranean clover</name>
    <dbReference type="NCBI Taxonomy" id="3900"/>
    <lineage>
        <taxon>Eukaryota</taxon>
        <taxon>Viridiplantae</taxon>
        <taxon>Streptophyta</taxon>
        <taxon>Embryophyta</taxon>
        <taxon>Tracheophyta</taxon>
        <taxon>Spermatophyta</taxon>
        <taxon>Magnoliopsida</taxon>
        <taxon>eudicotyledons</taxon>
        <taxon>Gunneridae</taxon>
        <taxon>Pentapetalae</taxon>
        <taxon>rosids</taxon>
        <taxon>fabids</taxon>
        <taxon>Fabales</taxon>
        <taxon>Fabaceae</taxon>
        <taxon>Papilionoideae</taxon>
        <taxon>50 kb inversion clade</taxon>
        <taxon>NPAAA clade</taxon>
        <taxon>Hologalegina</taxon>
        <taxon>IRL clade</taxon>
        <taxon>Trifolieae</taxon>
        <taxon>Trifolium</taxon>
    </lineage>
</organism>
<reference evidence="4" key="1">
    <citation type="journal article" date="2017" name="Front. Plant Sci.">
        <title>Climate Clever Clovers: New Paradigm to Reduce the Environmental Footprint of Ruminants by Breeding Low Methanogenic Forages Utilizing Haplotype Variation.</title>
        <authorList>
            <person name="Kaur P."/>
            <person name="Appels R."/>
            <person name="Bayer P.E."/>
            <person name="Keeble-Gagnere G."/>
            <person name="Wang J."/>
            <person name="Hirakawa H."/>
            <person name="Shirasawa K."/>
            <person name="Vercoe P."/>
            <person name="Stefanova K."/>
            <person name="Durmic Z."/>
            <person name="Nichols P."/>
            <person name="Revell C."/>
            <person name="Isobe S.N."/>
            <person name="Edwards D."/>
            <person name="Erskine W."/>
        </authorList>
    </citation>
    <scope>NUCLEOTIDE SEQUENCE [LARGE SCALE GENOMIC DNA]</scope>
    <source>
        <strain evidence="4">cv. Daliak</strain>
    </source>
</reference>
<evidence type="ECO:0000313" key="3">
    <source>
        <dbReference type="EMBL" id="GAU23029.1"/>
    </source>
</evidence>
<accession>A0A2Z6MVL9</accession>
<evidence type="ECO:0000313" key="4">
    <source>
        <dbReference type="Proteomes" id="UP000242715"/>
    </source>
</evidence>
<evidence type="ECO:0000256" key="1">
    <source>
        <dbReference type="SAM" id="MobiDB-lite"/>
    </source>
</evidence>
<dbReference type="OrthoDB" id="428918at2759"/>
<dbReference type="CDD" id="cd01650">
    <property type="entry name" value="RT_nLTR_like"/>
    <property type="match status" value="1"/>
</dbReference>
<dbReference type="SUPFAM" id="SSF56672">
    <property type="entry name" value="DNA/RNA polymerases"/>
    <property type="match status" value="1"/>
</dbReference>
<dbReference type="EMBL" id="DF973262">
    <property type="protein sequence ID" value="GAU23029.1"/>
    <property type="molecule type" value="Genomic_DNA"/>
</dbReference>
<dbReference type="InterPro" id="IPR026960">
    <property type="entry name" value="RVT-Znf"/>
</dbReference>
<dbReference type="PROSITE" id="PS50878">
    <property type="entry name" value="RT_POL"/>
    <property type="match status" value="1"/>
</dbReference>
<feature type="domain" description="Reverse transcriptase" evidence="2">
    <location>
        <begin position="695"/>
        <end position="965"/>
    </location>
</feature>
<evidence type="ECO:0000259" key="2">
    <source>
        <dbReference type="PROSITE" id="PS50878"/>
    </source>
</evidence>
<sequence length="1478" mass="169982">MAHPNLDGLSLHEEEEEGFSFDFEEEGDEQVDLRWCLVGRFLCEKAFHFNSMKVRMAELWNPVKGVTIKEAPSGKLLFHFAHPLDMEAVLNGGPWTFDNNTLILEQVQLGVQVEQIPLFHINLWYMRVRVKVDVRQPLKKGTKVKNRAGEWCFVKFKYEKLGVFCFVCGIMGHTENNCEVRFSMERDDGTRDWSAEIRADPRRQGGRPSSRWLKEERGGRTEQGGGGRGEDMESQAEKKRRRQEDSPSGSVNTAVPEHFLTAAQAMEHVRVNLKFNSCLSVDVEGRSGGLSVMWRDTISCRVMNYSRNFINLIVADKGNVEWRLTCYYGYPERGRRKQAWDMLRDLRDMSYLPWCIVGDFNDLLSQADKKGFHPHPNWLCNGFRSAVSDCDLTNIYLEGYPYTWIKSGGTPYVIEERLDRAMANSKWLMNYPNAKLLNLLASHSDHSPILLQNSPMIRNGSPHSFRFENSWLKEDDIDLVVEEGWGRERGTDITFKTSRCAETLKEWGRKKRMRFKQEVLECSDEMERLTGRHDTTSAGRYREVAEKHARLLIQEETYWRQRAKMHWLKEGDLNTNFFHMSASSRQRAKKIEKLMNEDNMAVTTQPELCEVARNYFDQLFKAKTAAHDSILALMVPKITIEDNARLVAPITKEELKAALFQMHPDKSPGPDGFNPAFYQHFWELCGNDIYEAVQEWLNRGFFPSSLNETNICLIPKCENPISMKDMRPISLCNVLYKVVSKLLANRLKGCLDKCVSEEQSAFVEGRSILDNALIAIEVIHALKRRTRGRKGELALKIDISKAYDKVDWGFLRGMLERLGFANQWIQWMMLCVSSVNYSVLVNFEKAGPIFPGRGLRQGDPLSPYLFILVTEGLTALIKNYVARGDLHGIQICRGAPKVSHLLFADDCFLFCRSTLEETNQLMSILKIYEEASGQEINLTKSEVFFSRNLSVAAQEDLSRIMGVKHVLGTGSYLGLPSMIGRRKKEVFAYLKDRVWKRINSWRGRALSKAGKEIMIKSVLQAIPSYVMSIYLLPESTIKDIERMLNSYWWGGGGNNKGIRWLAWDRMTHPKAFGGMGFRDLHAFNLAMIAKQGWNIMTKPHTLVSKLYKARYFPNSSLLDSQIGHNPSYVWRGIWKARHILMHGCRWSIGNGTSIKIMSEPWLRDKGDAWIPSPQVQGVYNMTVNDLMKINVKMWNTDKIDSLFPLHIANRITDIPLFEAVEEDKWIWMDSLHGHYSVKSGYNLMLNATGRVDVSAREKGWKNLWKIQAPPKAKHLLWRICKGCLPTRNRLQERRVSCLLSCPLCDHNNENDWHILFYCNDSIQATKAAGLEQIITPYIQQCSNAGEVIREFCSTADMQTAGLFAVLLWVLWNNRNNSVWNDTREPGRSLGIKARLMWEEWNSVNQLQQRHQIADQQQQPLFVTAGTMWKEGNFSVVEGESTALLYAMQEMERQDFFHVIFETDSKSVATSEYGSSYAC</sequence>
<dbReference type="PANTHER" id="PTHR33116">
    <property type="entry name" value="REVERSE TRANSCRIPTASE ZINC-BINDING DOMAIN-CONTAINING PROTEIN-RELATED-RELATED"/>
    <property type="match status" value="1"/>
</dbReference>
<feature type="compositionally biased region" description="Basic and acidic residues" evidence="1">
    <location>
        <begin position="228"/>
        <end position="245"/>
    </location>
</feature>
<gene>
    <name evidence="3" type="ORF">TSUD_336770</name>
</gene>
<proteinExistence type="predicted"/>
<dbReference type="InterPro" id="IPR005135">
    <property type="entry name" value="Endo/exonuclease/phosphatase"/>
</dbReference>
<dbReference type="Pfam" id="PF03372">
    <property type="entry name" value="Exo_endo_phos"/>
    <property type="match status" value="1"/>
</dbReference>
<dbReference type="Pfam" id="PF14392">
    <property type="entry name" value="zf-CCHC_4"/>
    <property type="match status" value="1"/>
</dbReference>
<dbReference type="InterPro" id="IPR043502">
    <property type="entry name" value="DNA/RNA_pol_sf"/>
</dbReference>
<dbReference type="InterPro" id="IPR025836">
    <property type="entry name" value="Zn_knuckle_CX2CX4HX4C"/>
</dbReference>
<dbReference type="Gene3D" id="3.60.10.10">
    <property type="entry name" value="Endonuclease/exonuclease/phosphatase"/>
    <property type="match status" value="1"/>
</dbReference>
<keyword evidence="4" id="KW-1185">Reference proteome</keyword>
<dbReference type="SUPFAM" id="SSF56219">
    <property type="entry name" value="DNase I-like"/>
    <property type="match status" value="1"/>
</dbReference>
<dbReference type="Proteomes" id="UP000242715">
    <property type="component" value="Unassembled WGS sequence"/>
</dbReference>
<feature type="region of interest" description="Disordered" evidence="1">
    <location>
        <begin position="195"/>
        <end position="253"/>
    </location>
</feature>
<name>A0A2Z6MVL9_TRISU</name>
<dbReference type="InterPro" id="IPR000477">
    <property type="entry name" value="RT_dom"/>
</dbReference>
<dbReference type="PANTHER" id="PTHR33116:SF86">
    <property type="entry name" value="REVERSE TRANSCRIPTASE DOMAIN-CONTAINING PROTEIN"/>
    <property type="match status" value="1"/>
</dbReference>
<dbReference type="InterPro" id="IPR036691">
    <property type="entry name" value="Endo/exonu/phosph_ase_sf"/>
</dbReference>
<protein>
    <recommendedName>
        <fullName evidence="2">Reverse transcriptase domain-containing protein</fullName>
    </recommendedName>
</protein>
<dbReference type="Pfam" id="PF14111">
    <property type="entry name" value="DUF4283"/>
    <property type="match status" value="1"/>
</dbReference>
<dbReference type="Pfam" id="PF00078">
    <property type="entry name" value="RVT_1"/>
    <property type="match status" value="1"/>
</dbReference>
<dbReference type="Pfam" id="PF13966">
    <property type="entry name" value="zf-RVT"/>
    <property type="match status" value="1"/>
</dbReference>
<dbReference type="InterPro" id="IPR025558">
    <property type="entry name" value="DUF4283"/>
</dbReference>